<keyword evidence="2" id="KW-1185">Reference proteome</keyword>
<reference evidence="1" key="1">
    <citation type="submission" date="2020-10" db="EMBL/GenBank/DDBJ databases">
        <authorList>
            <person name="Kusch S."/>
        </authorList>
    </citation>
    <scope>NUCLEOTIDE SEQUENCE</scope>
    <source>
        <strain evidence="1">SwB9</strain>
    </source>
</reference>
<evidence type="ECO:0000313" key="2">
    <source>
        <dbReference type="Proteomes" id="UP000624404"/>
    </source>
</evidence>
<dbReference type="AlphaFoldDB" id="A0A8H2VQT2"/>
<name>A0A8H2VQT2_9HELO</name>
<gene>
    <name evidence="1" type="ORF">SCLTRI_LOCUS3061</name>
</gene>
<organism evidence="1 2">
    <name type="scientific">Sclerotinia trifoliorum</name>
    <dbReference type="NCBI Taxonomy" id="28548"/>
    <lineage>
        <taxon>Eukaryota</taxon>
        <taxon>Fungi</taxon>
        <taxon>Dikarya</taxon>
        <taxon>Ascomycota</taxon>
        <taxon>Pezizomycotina</taxon>
        <taxon>Leotiomycetes</taxon>
        <taxon>Helotiales</taxon>
        <taxon>Sclerotiniaceae</taxon>
        <taxon>Sclerotinia</taxon>
    </lineage>
</organism>
<dbReference type="OrthoDB" id="3553255at2759"/>
<evidence type="ECO:0000313" key="1">
    <source>
        <dbReference type="EMBL" id="CAD6443269.1"/>
    </source>
</evidence>
<sequence length="80" mass="9338">MADFSIYQSIGRNLQPMVVAEARSFPGKVTNKEFLEVAQYLSEMVQKDEYHLALGRPDFTIYIIDFKIWEHFFAMNTAID</sequence>
<protein>
    <submittedName>
        <fullName evidence="1">33daa58d-ac6c-4213-a6ff-aa54c31a0cdb</fullName>
    </submittedName>
</protein>
<dbReference type="Proteomes" id="UP000624404">
    <property type="component" value="Unassembled WGS sequence"/>
</dbReference>
<proteinExistence type="predicted"/>
<dbReference type="EMBL" id="CAJHIA010000010">
    <property type="protein sequence ID" value="CAD6443269.1"/>
    <property type="molecule type" value="Genomic_DNA"/>
</dbReference>
<comment type="caution">
    <text evidence="1">The sequence shown here is derived from an EMBL/GenBank/DDBJ whole genome shotgun (WGS) entry which is preliminary data.</text>
</comment>
<accession>A0A8H2VQT2</accession>